<feature type="chain" id="PRO_5005221954" description="Secreted protein" evidence="1">
    <location>
        <begin position="27"/>
        <end position="139"/>
    </location>
</feature>
<geneLocation type="plasmid" evidence="2">
    <name>2</name>
</geneLocation>
<gene>
    <name evidence="2" type="ORF">ERS450000_04247</name>
</gene>
<feature type="signal peptide" evidence="1">
    <location>
        <begin position="1"/>
        <end position="26"/>
    </location>
</feature>
<proteinExistence type="predicted"/>
<evidence type="ECO:0000313" key="3">
    <source>
        <dbReference type="Proteomes" id="UP000057820"/>
    </source>
</evidence>
<organism evidence="2 3">
    <name type="scientific">Nocardia farcinica</name>
    <dbReference type="NCBI Taxonomy" id="37329"/>
    <lineage>
        <taxon>Bacteria</taxon>
        <taxon>Bacillati</taxon>
        <taxon>Actinomycetota</taxon>
        <taxon>Actinomycetes</taxon>
        <taxon>Mycobacteriales</taxon>
        <taxon>Nocardiaceae</taxon>
        <taxon>Nocardia</taxon>
    </lineage>
</organism>
<protein>
    <recommendedName>
        <fullName evidence="4">Secreted protein</fullName>
    </recommendedName>
</protein>
<dbReference type="RefSeq" id="WP_228792238.1">
    <property type="nucleotide sequence ID" value="NZ_CAACYE020000001.1"/>
</dbReference>
<accession>A0A0H5PF09</accession>
<dbReference type="AlphaFoldDB" id="A0A0H5PF09"/>
<sequence length="139" mass="14640">MTLRRLAATAALIGAALCAAPAVAHADDPEFPRNGVIPAGDYRIGRGPSNVLPTPLEGCDLQVADNGTSVRLACPAFALGGRQRPVGPDETYVVFDGVPLGLALRDIDPRQGMWTGTVNVADTPVILPYPLASVWLQRR</sequence>
<dbReference type="EMBL" id="LN868939">
    <property type="protein sequence ID" value="CRY81121.1"/>
    <property type="molecule type" value="Genomic_DNA"/>
</dbReference>
<dbReference type="Proteomes" id="UP000057820">
    <property type="component" value="Plasmid 2"/>
</dbReference>
<keyword evidence="1" id="KW-0732">Signal</keyword>
<evidence type="ECO:0000256" key="1">
    <source>
        <dbReference type="SAM" id="SignalP"/>
    </source>
</evidence>
<keyword evidence="2" id="KW-0614">Plasmid</keyword>
<evidence type="ECO:0000313" key="2">
    <source>
        <dbReference type="EMBL" id="CRY81121.1"/>
    </source>
</evidence>
<evidence type="ECO:0008006" key="4">
    <source>
        <dbReference type="Google" id="ProtNLM"/>
    </source>
</evidence>
<reference evidence="3" key="1">
    <citation type="submission" date="2015-03" db="EMBL/GenBank/DDBJ databases">
        <authorList>
            <consortium name="Pathogen Informatics"/>
        </authorList>
    </citation>
    <scope>NUCLEOTIDE SEQUENCE [LARGE SCALE GENOMIC DNA]</scope>
    <source>
        <strain evidence="3">NCTC11134</strain>
        <plasmid evidence="3">2</plasmid>
    </source>
</reference>
<dbReference type="KEGG" id="nfr:ERS450000_04247"/>
<name>A0A0H5PF09_NOCFR</name>